<gene>
    <name evidence="1" type="ORF">AB835_08010</name>
</gene>
<dbReference type="STRING" id="62101.AB835_08010"/>
<accession>A0A1D2QPP1</accession>
<dbReference type="NCBIfam" id="TIGR03764">
    <property type="entry name" value="ICE_PFGI_1_parB"/>
    <property type="match status" value="1"/>
</dbReference>
<dbReference type="SUPFAM" id="SSF110849">
    <property type="entry name" value="ParB/Sulfiredoxin"/>
    <property type="match status" value="1"/>
</dbReference>
<organism evidence="1 2">
    <name type="scientific">Candidatus Endobugula sertula</name>
    <name type="common">Bugula neritina bacterial symbiont</name>
    <dbReference type="NCBI Taxonomy" id="62101"/>
    <lineage>
        <taxon>Bacteria</taxon>
        <taxon>Pseudomonadati</taxon>
        <taxon>Pseudomonadota</taxon>
        <taxon>Gammaproteobacteria</taxon>
        <taxon>Cellvibrionales</taxon>
        <taxon>Cellvibrionaceae</taxon>
        <taxon>Candidatus Endobugula</taxon>
    </lineage>
</organism>
<dbReference type="AlphaFoldDB" id="A0A1D2QPP1"/>
<evidence type="ECO:0000313" key="2">
    <source>
        <dbReference type="Proteomes" id="UP000242502"/>
    </source>
</evidence>
<comment type="caution">
    <text evidence="1">The sequence shown here is derived from an EMBL/GenBank/DDBJ whole genome shotgun (WGS) entry which is preliminary data.</text>
</comment>
<dbReference type="InterPro" id="IPR022304">
    <property type="entry name" value="ICE_PFGI_1_ParB"/>
</dbReference>
<dbReference type="InterPro" id="IPR036086">
    <property type="entry name" value="ParB/Sulfiredoxin_sf"/>
</dbReference>
<evidence type="ECO:0000313" key="1">
    <source>
        <dbReference type="EMBL" id="ODS23547.1"/>
    </source>
</evidence>
<proteinExistence type="predicted"/>
<name>A0A1D2QPP1_9GAMM</name>
<protein>
    <recommendedName>
        <fullName evidence="3">ParB/Sulfiredoxin domain-containing protein</fullName>
    </recommendedName>
</protein>
<sequence>MAKSKIDYAATMVSEASKRFGGARDDSVLAPDPVVPTDIPVTIDNLVAYKDNYRRKKNPKYDEIKESIRNVGLDYPPKITRQSPDQPYMIKSGGNTRLQILRELYEETGDDRFYRIDCKFIPWSLDENDEHDDIEELAEHIRENELHGYTILIERAGAADRFRTFFEKKEGKSLSISKLAVLINSKGWPLNNSNLNQLLYSHDVLLPVIPNALWDGPGYPFVKKIRKLISDGETLWTALAKEDDPEYNQVWQTAFSELDQQELFDYDEALLGLEKAIAKAFECELPHIQAELQSIMQGGTPPTERPVSGFDRHPPTDISAETKASVTPIRGGASEIQDPQVTQSVVTAETRQPPGATTDDRQAVPLQEPEPVEIIGGQAHPRPEQLPCNVDIPSGTEDAMTAKMTLPQDHPQDWYRTRTQNFIYPNSALNRRHARKPGDGDALPLNAMLELPFEQFICEWDYYGGNPVTRIRILKKRLQDEAFLMLQLWALDDAIVYHKDERVLNDPLAPPFLFNEAAVKRVIEKYMNCEAKFYQKRDYQDPEVHLRWRQLGLLCYVADVLSYCMDDFDWNNPNAKFFAFPNCHEIDPGTLRMARGKISEIRALGSCPGSEDIFRETAFYMGCIDACMGMIMRWRIVYTDKEGYLSHGFPID</sequence>
<dbReference type="Proteomes" id="UP000242502">
    <property type="component" value="Unassembled WGS sequence"/>
</dbReference>
<dbReference type="EMBL" id="MDLC01000025">
    <property type="protein sequence ID" value="ODS23547.1"/>
    <property type="molecule type" value="Genomic_DNA"/>
</dbReference>
<evidence type="ECO:0008006" key="3">
    <source>
        <dbReference type="Google" id="ProtNLM"/>
    </source>
</evidence>
<reference evidence="1 2" key="1">
    <citation type="journal article" date="2016" name="Appl. Environ. Microbiol.">
        <title>Lack of Overt Genome Reduction in the Bryostatin-Producing Bryozoan Symbiont "Candidatus Endobugula sertula".</title>
        <authorList>
            <person name="Miller I.J."/>
            <person name="Vanee N."/>
            <person name="Fong S.S."/>
            <person name="Lim-Fong G.E."/>
            <person name="Kwan J.C."/>
        </authorList>
    </citation>
    <scope>NUCLEOTIDE SEQUENCE [LARGE SCALE GENOMIC DNA]</scope>
    <source>
        <strain evidence="1">AB1-4</strain>
    </source>
</reference>